<feature type="coiled-coil region" evidence="6">
    <location>
        <begin position="575"/>
        <end position="620"/>
    </location>
</feature>
<evidence type="ECO:0000256" key="1">
    <source>
        <dbReference type="ARBA" id="ARBA00007913"/>
    </source>
</evidence>
<feature type="domain" description="DNA2/NAM7 helicase-like C-terminal" evidence="8">
    <location>
        <begin position="896"/>
        <end position="1013"/>
    </location>
</feature>
<dbReference type="Pfam" id="PF13087">
    <property type="entry name" value="AAA_12"/>
    <property type="match status" value="1"/>
</dbReference>
<evidence type="ECO:0000256" key="5">
    <source>
        <dbReference type="ARBA" id="ARBA00022840"/>
    </source>
</evidence>
<dbReference type="Proteomes" id="UP000181884">
    <property type="component" value="Unassembled WGS sequence"/>
</dbReference>
<keyword evidence="10" id="KW-1185">Reference proteome</keyword>
<evidence type="ECO:0000256" key="3">
    <source>
        <dbReference type="ARBA" id="ARBA00022801"/>
    </source>
</evidence>
<dbReference type="GO" id="GO:0005524">
    <property type="term" value="F:ATP binding"/>
    <property type="evidence" value="ECO:0007669"/>
    <property type="project" value="UniProtKB-KW"/>
</dbReference>
<protein>
    <submittedName>
        <fullName evidence="9">Replication ATP-dependent helicase</fullName>
    </submittedName>
</protein>
<keyword evidence="5" id="KW-0067">ATP-binding</keyword>
<keyword evidence="3" id="KW-0378">Hydrolase</keyword>
<comment type="similarity">
    <text evidence="1">Belongs to the DNA2/NAM7 helicase family.</text>
</comment>
<sequence length="1036" mass="119485">MNNKVDVLDSWIMIEQLSEGSIEKSSTNYRLFQNHGINDYKEEFFSFLQNKKEKDKLSEKRFEKSGLVLYFDIFDFQEVIDILRSKYDISATNEEIRAPGSKFTFALYFDNQLNFISEKTFFTISGYIRYKKELPKNFVNAEATLRDDLNQKFEDMEFNDVITDLLDQYRVSLADCRFGFVENLETGDVNLHSFFIDDLKKAKTVETDNLNRYFSGFLGKRKNLDGNAQSNHFNPEELLEILQPQNYPLGRFPSNTDYALSFMQEVAVNLALNDSNTIRSVNGPPGTGKTTLLKEIFADLVVQQAREICHMSNKKIDGSLLYWENAKLGTLPSRIADKNIVVASSNNGAVQNIVNELPLIEEISEEFRQEILATNYFKTISNSVMREKWMNKNGKRNREIERKIGDEEKWGVFSLEGGKAENIGNLLLNIEFMDTHLKTKYAPNSGIYKEFLTLYKQVLSKRNLAQKYFEKISELFTLVKTHKGKCLGYVFEKQGKLDMLEQVMIDKKAKMESIETELEKLASDLSINEASLGEIFLAQKEAQRNFDVISMQKPNLFWLQKIFNKKVVEEYYSNVNQANGKLNELATLRDKLKIEKQKIEQELKVRKIELRHKKMELELEIREFNDWKKTQADEIIEMKTRIDRLEKYRRDNSIEEVDFSKSYSELQTSNPWFDKEFRIQQSKLFMKSLEVRKQFLYENSKHLRAARIIWASQNKYAAKENGKELLFEAWQWVNFAVPIISTTFASFGKMFRSLNENSIGNLFIDEAGQALPQASVGAIFRSKKVMVVGDPSQIQPVLTLDSNILGLLQQHYRVDEKFISSDSSTQTIVDKTSQYGFKKNEDEWIGIPLWVHRRSNYPMFTISNEVSYDGLMVQGKPASKAYGKADWLDVSGKANDKYVKEQAQVLKTEIMKQLSKDPSLEDDIYVISPFRNVASKLARDLDSINFTKRIKNKAVNVGTVHTFQGKEAKIVYFVLGADSNSKGAAMWAVSEPNIMNVAATRAKEEFYVIGDKKLYSTLGSNVANLAISIIDSYNRD</sequence>
<evidence type="ECO:0000259" key="7">
    <source>
        <dbReference type="Pfam" id="PF13086"/>
    </source>
</evidence>
<dbReference type="InterPro" id="IPR041677">
    <property type="entry name" value="DNA2/NAM7_AAA_11"/>
</dbReference>
<dbReference type="GO" id="GO:0043139">
    <property type="term" value="F:5'-3' DNA helicase activity"/>
    <property type="evidence" value="ECO:0007669"/>
    <property type="project" value="TreeGrafter"/>
</dbReference>
<proteinExistence type="inferred from homology"/>
<evidence type="ECO:0000259" key="8">
    <source>
        <dbReference type="Pfam" id="PF13087"/>
    </source>
</evidence>
<dbReference type="InterPro" id="IPR041679">
    <property type="entry name" value="DNA2/NAM7-like_C"/>
</dbReference>
<dbReference type="SUPFAM" id="SSF52540">
    <property type="entry name" value="P-loop containing nucleoside triphosphate hydrolases"/>
    <property type="match status" value="1"/>
</dbReference>
<name>A0A1L8RBW2_9ENTE</name>
<dbReference type="Gene3D" id="3.40.50.300">
    <property type="entry name" value="P-loop containing nucleotide triphosphate hydrolases"/>
    <property type="match status" value="3"/>
</dbReference>
<dbReference type="EMBL" id="JXKH01000013">
    <property type="protein sequence ID" value="OJG17236.1"/>
    <property type="molecule type" value="Genomic_DNA"/>
</dbReference>
<dbReference type="STRING" id="214095.RU97_GL000651"/>
<gene>
    <name evidence="9" type="ORF">RU97_GL000651</name>
</gene>
<dbReference type="PANTHER" id="PTHR43788:SF8">
    <property type="entry name" value="DNA-BINDING PROTEIN SMUBP-2"/>
    <property type="match status" value="1"/>
</dbReference>
<accession>A0A1L8RBW2</accession>
<dbReference type="RefSeq" id="WP_067396360.1">
    <property type="nucleotide sequence ID" value="NZ_JXKH01000013.1"/>
</dbReference>
<evidence type="ECO:0000256" key="2">
    <source>
        <dbReference type="ARBA" id="ARBA00022741"/>
    </source>
</evidence>
<dbReference type="GO" id="GO:0016787">
    <property type="term" value="F:hydrolase activity"/>
    <property type="evidence" value="ECO:0007669"/>
    <property type="project" value="UniProtKB-KW"/>
</dbReference>
<evidence type="ECO:0000313" key="10">
    <source>
        <dbReference type="Proteomes" id="UP000181884"/>
    </source>
</evidence>
<keyword evidence="6" id="KW-0175">Coiled coil</keyword>
<dbReference type="Pfam" id="PF13086">
    <property type="entry name" value="AAA_11"/>
    <property type="match status" value="1"/>
</dbReference>
<feature type="coiled-coil region" evidence="6">
    <location>
        <begin position="497"/>
        <end position="524"/>
    </location>
</feature>
<keyword evidence="4 9" id="KW-0347">Helicase</keyword>
<dbReference type="PANTHER" id="PTHR43788">
    <property type="entry name" value="DNA2/NAM7 HELICASE FAMILY MEMBER"/>
    <property type="match status" value="1"/>
</dbReference>
<evidence type="ECO:0000313" key="9">
    <source>
        <dbReference type="EMBL" id="OJG17236.1"/>
    </source>
</evidence>
<comment type="caution">
    <text evidence="9">The sequence shown here is derived from an EMBL/GenBank/DDBJ whole genome shotgun (WGS) entry which is preliminary data.</text>
</comment>
<keyword evidence="2" id="KW-0547">Nucleotide-binding</keyword>
<organism evidence="9 10">
    <name type="scientific">Enterococcus canis</name>
    <dbReference type="NCBI Taxonomy" id="214095"/>
    <lineage>
        <taxon>Bacteria</taxon>
        <taxon>Bacillati</taxon>
        <taxon>Bacillota</taxon>
        <taxon>Bacilli</taxon>
        <taxon>Lactobacillales</taxon>
        <taxon>Enterococcaceae</taxon>
        <taxon>Enterococcus</taxon>
    </lineage>
</organism>
<dbReference type="InterPro" id="IPR027417">
    <property type="entry name" value="P-loop_NTPase"/>
</dbReference>
<evidence type="ECO:0000256" key="6">
    <source>
        <dbReference type="SAM" id="Coils"/>
    </source>
</evidence>
<evidence type="ECO:0000256" key="4">
    <source>
        <dbReference type="ARBA" id="ARBA00022806"/>
    </source>
</evidence>
<dbReference type="AlphaFoldDB" id="A0A1L8RBW2"/>
<dbReference type="InterPro" id="IPR050534">
    <property type="entry name" value="Coronavir_polyprotein_1ab"/>
</dbReference>
<reference evidence="9 10" key="1">
    <citation type="submission" date="2014-12" db="EMBL/GenBank/DDBJ databases">
        <title>Draft genome sequences of 29 type strains of Enterococci.</title>
        <authorList>
            <person name="Zhong Z."/>
            <person name="Sun Z."/>
            <person name="Liu W."/>
            <person name="Zhang W."/>
            <person name="Zhang H."/>
        </authorList>
    </citation>
    <scope>NUCLEOTIDE SEQUENCE [LARGE SCALE GENOMIC DNA]</scope>
    <source>
        <strain evidence="9 10">DSM 17029</strain>
    </source>
</reference>
<feature type="domain" description="DNA2/NAM7 helicase helicase" evidence="7">
    <location>
        <begin position="264"/>
        <end position="798"/>
    </location>
</feature>